<proteinExistence type="predicted"/>
<accession>A0A146JXA7</accession>
<feature type="non-terminal residue" evidence="1">
    <location>
        <position position="369"/>
    </location>
</feature>
<sequence>FQEEHRIKNYSKLLQFLNDDYEQIPLLQLEQLKESVLNAKKYKFCKRAEIDYRYIVDSMYFFIQQCSILNPSLLVLLPNKIHRYRHSLPKLLFDLEQCQGNILYNVRFNDFLIILHAIITKQPKLITQQKVGFAFHSCIVDENEKQKADLSQTQSFTDKFMAMNQPLIDQLNQERSLQISQINYLDLQSQDLVVDQELLNNQVVSSHKIKKSSFLGKTIDKKVKSEISSIVEAEMQEQLDAPEVELIGSSFADFDLVEVHEIAAQVKVDQLAHLNKKLGLKIGEKRILGQIEGISFPNFIETQKLGLEKLRKLSEKVFGLKMKLSLSKVKFQPMVFSKEQLLAHRKNQLEFLKKKKYLAEQQLERLKVK</sequence>
<feature type="non-terminal residue" evidence="1">
    <location>
        <position position="1"/>
    </location>
</feature>
<gene>
    <name evidence="1" type="ORF">TPC1_31378</name>
</gene>
<reference evidence="1" key="1">
    <citation type="submission" date="2015-07" db="EMBL/GenBank/DDBJ databases">
        <title>Adaptation to a free-living lifestyle via gene acquisitions in the diplomonad Trepomonas sp. PC1.</title>
        <authorList>
            <person name="Xu F."/>
            <person name="Jerlstrom-Hultqvist J."/>
            <person name="Kolisko M."/>
            <person name="Simpson A.G.B."/>
            <person name="Roger A.J."/>
            <person name="Svard S.G."/>
            <person name="Andersson J.O."/>
        </authorList>
    </citation>
    <scope>NUCLEOTIDE SEQUENCE</scope>
    <source>
        <strain evidence="1">PC1</strain>
    </source>
</reference>
<protein>
    <submittedName>
        <fullName evidence="1">Uncharacterized protein</fullName>
    </submittedName>
</protein>
<organism evidence="1">
    <name type="scientific">Trepomonas sp. PC1</name>
    <dbReference type="NCBI Taxonomy" id="1076344"/>
    <lineage>
        <taxon>Eukaryota</taxon>
        <taxon>Metamonada</taxon>
        <taxon>Diplomonadida</taxon>
        <taxon>Hexamitidae</taxon>
        <taxon>Hexamitinae</taxon>
        <taxon>Trepomonas</taxon>
    </lineage>
</organism>
<dbReference type="AlphaFoldDB" id="A0A146JXA7"/>
<name>A0A146JXA7_9EUKA</name>
<dbReference type="EMBL" id="GDID01007479">
    <property type="protein sequence ID" value="JAP89127.1"/>
    <property type="molecule type" value="Transcribed_RNA"/>
</dbReference>
<evidence type="ECO:0000313" key="1">
    <source>
        <dbReference type="EMBL" id="JAP89127.1"/>
    </source>
</evidence>